<gene>
    <name evidence="13" type="ORF">HYR64_10670</name>
</gene>
<protein>
    <recommendedName>
        <fullName evidence="4">Glucose-1-phosphate thymidylyltransferase</fullName>
        <ecNumber evidence="3">2.7.7.24</ecNumber>
    </recommendedName>
    <alternativeName>
        <fullName evidence="10">dTDP-glucose pyrophosphorylase</fullName>
    </alternativeName>
    <alternativeName>
        <fullName evidence="9">dTDP-glucose synthase</fullName>
    </alternativeName>
</protein>
<evidence type="ECO:0000313" key="14">
    <source>
        <dbReference type="Proteomes" id="UP000727962"/>
    </source>
</evidence>
<keyword evidence="7" id="KW-0479">Metal-binding</keyword>
<dbReference type="GO" id="GO:0046872">
    <property type="term" value="F:metal ion binding"/>
    <property type="evidence" value="ECO:0007669"/>
    <property type="project" value="UniProtKB-KW"/>
</dbReference>
<evidence type="ECO:0000256" key="11">
    <source>
        <dbReference type="ARBA" id="ARBA00049336"/>
    </source>
</evidence>
<evidence type="ECO:0000256" key="6">
    <source>
        <dbReference type="ARBA" id="ARBA00022695"/>
    </source>
</evidence>
<sequence>MKGVILAAGKGSRLFPVTLHVPKPILPLANRPTLHYAFDRLQEMDVRDICIVVGENEQTMRSFLGDGSAQGVRLSYVRQTEPKGLAHAVSFAEAFVGGEDFVLYLGDALYSEGFQAQADRFRRERPANLSIVKPVDDPSRFGVADVVGNRIVRLVEKPAKPESNLAMAGLYFFGPQIWELLPGLGPSGRGEYEITDAIQMLVDR</sequence>
<reference evidence="13" key="1">
    <citation type="submission" date="2020-07" db="EMBL/GenBank/DDBJ databases">
        <title>Huge and variable diversity of episymbiotic CPR bacteria and DPANN archaea in groundwater ecosystems.</title>
        <authorList>
            <person name="He C.Y."/>
            <person name="Keren R."/>
            <person name="Whittaker M."/>
            <person name="Farag I.F."/>
            <person name="Doudna J."/>
            <person name="Cate J.H.D."/>
            <person name="Banfield J.F."/>
        </authorList>
    </citation>
    <scope>NUCLEOTIDE SEQUENCE</scope>
    <source>
        <strain evidence="13">NC_groundwater_17_Pr7_B-0.1um_64_12</strain>
    </source>
</reference>
<comment type="cofactor">
    <cofactor evidence="1">
        <name>Mg(2+)</name>
        <dbReference type="ChEBI" id="CHEBI:18420"/>
    </cofactor>
</comment>
<dbReference type="InterPro" id="IPR005907">
    <property type="entry name" value="G1P_thy_trans_s"/>
</dbReference>
<feature type="non-terminal residue" evidence="13">
    <location>
        <position position="204"/>
    </location>
</feature>
<evidence type="ECO:0000256" key="4">
    <source>
        <dbReference type="ARBA" id="ARBA00017654"/>
    </source>
</evidence>
<evidence type="ECO:0000256" key="8">
    <source>
        <dbReference type="ARBA" id="ARBA00022842"/>
    </source>
</evidence>
<evidence type="ECO:0000256" key="10">
    <source>
        <dbReference type="ARBA" id="ARBA00032598"/>
    </source>
</evidence>
<dbReference type="PANTHER" id="PTHR43532">
    <property type="entry name" value="GLUCOSE-1-PHOSPHATE THYMIDYLYLTRANSFERASE"/>
    <property type="match status" value="1"/>
</dbReference>
<comment type="similarity">
    <text evidence="2">Belongs to the glucose-1-phosphate thymidylyltransferase family.</text>
</comment>
<feature type="domain" description="Nucleotidyl transferase" evidence="12">
    <location>
        <begin position="2"/>
        <end position="203"/>
    </location>
</feature>
<keyword evidence="8" id="KW-0460">Magnesium</keyword>
<dbReference type="EC" id="2.7.7.24" evidence="3"/>
<evidence type="ECO:0000259" key="12">
    <source>
        <dbReference type="Pfam" id="PF00483"/>
    </source>
</evidence>
<dbReference type="AlphaFoldDB" id="A0A931LWK1"/>
<organism evidence="13 14">
    <name type="scientific">Fimbriimonas ginsengisoli</name>
    <dbReference type="NCBI Taxonomy" id="1005039"/>
    <lineage>
        <taxon>Bacteria</taxon>
        <taxon>Bacillati</taxon>
        <taxon>Armatimonadota</taxon>
        <taxon>Fimbriimonadia</taxon>
        <taxon>Fimbriimonadales</taxon>
        <taxon>Fimbriimonadaceae</taxon>
        <taxon>Fimbriimonas</taxon>
    </lineage>
</organism>
<dbReference type="SUPFAM" id="SSF53448">
    <property type="entry name" value="Nucleotide-diphospho-sugar transferases"/>
    <property type="match status" value="1"/>
</dbReference>
<dbReference type="PANTHER" id="PTHR43532:SF1">
    <property type="entry name" value="GLUCOSE-1-PHOSPHATE THYMIDYLYLTRANSFERASE 1"/>
    <property type="match status" value="1"/>
</dbReference>
<accession>A0A931LWK1</accession>
<dbReference type="GO" id="GO:0008879">
    <property type="term" value="F:glucose-1-phosphate thymidylyltransferase activity"/>
    <property type="evidence" value="ECO:0007669"/>
    <property type="project" value="UniProtKB-EC"/>
</dbReference>
<proteinExistence type="inferred from homology"/>
<keyword evidence="5 13" id="KW-0808">Transferase</keyword>
<dbReference type="EMBL" id="JACOSL010000065">
    <property type="protein sequence ID" value="MBI1757554.1"/>
    <property type="molecule type" value="Genomic_DNA"/>
</dbReference>
<evidence type="ECO:0000256" key="2">
    <source>
        <dbReference type="ARBA" id="ARBA00010480"/>
    </source>
</evidence>
<evidence type="ECO:0000256" key="7">
    <source>
        <dbReference type="ARBA" id="ARBA00022723"/>
    </source>
</evidence>
<comment type="catalytic activity">
    <reaction evidence="11">
        <text>dTTP + alpha-D-glucose 1-phosphate + H(+) = dTDP-alpha-D-glucose + diphosphate</text>
        <dbReference type="Rhea" id="RHEA:15225"/>
        <dbReference type="ChEBI" id="CHEBI:15378"/>
        <dbReference type="ChEBI" id="CHEBI:33019"/>
        <dbReference type="ChEBI" id="CHEBI:37568"/>
        <dbReference type="ChEBI" id="CHEBI:57477"/>
        <dbReference type="ChEBI" id="CHEBI:58601"/>
        <dbReference type="EC" id="2.7.7.24"/>
    </reaction>
</comment>
<dbReference type="Pfam" id="PF00483">
    <property type="entry name" value="NTP_transferase"/>
    <property type="match status" value="1"/>
</dbReference>
<dbReference type="Gene3D" id="3.90.550.10">
    <property type="entry name" value="Spore Coat Polysaccharide Biosynthesis Protein SpsA, Chain A"/>
    <property type="match status" value="1"/>
</dbReference>
<evidence type="ECO:0000256" key="5">
    <source>
        <dbReference type="ARBA" id="ARBA00022679"/>
    </source>
</evidence>
<keyword evidence="6" id="KW-0548">Nucleotidyltransferase</keyword>
<evidence type="ECO:0000256" key="9">
    <source>
        <dbReference type="ARBA" id="ARBA00032492"/>
    </source>
</evidence>
<name>A0A931LWK1_FIMGI</name>
<evidence type="ECO:0000313" key="13">
    <source>
        <dbReference type="EMBL" id="MBI1757554.1"/>
    </source>
</evidence>
<comment type="caution">
    <text evidence="13">The sequence shown here is derived from an EMBL/GenBank/DDBJ whole genome shotgun (WGS) entry which is preliminary data.</text>
</comment>
<evidence type="ECO:0000256" key="1">
    <source>
        <dbReference type="ARBA" id="ARBA00001946"/>
    </source>
</evidence>
<dbReference type="Proteomes" id="UP000727962">
    <property type="component" value="Unassembled WGS sequence"/>
</dbReference>
<evidence type="ECO:0000256" key="3">
    <source>
        <dbReference type="ARBA" id="ARBA00012461"/>
    </source>
</evidence>
<dbReference type="InterPro" id="IPR005835">
    <property type="entry name" value="NTP_transferase_dom"/>
</dbReference>
<dbReference type="InterPro" id="IPR029044">
    <property type="entry name" value="Nucleotide-diphossugar_trans"/>
</dbReference>